<keyword evidence="3" id="KW-0255">Endonuclease</keyword>
<evidence type="ECO:0000313" key="4">
    <source>
        <dbReference type="Proteomes" id="UP000295361"/>
    </source>
</evidence>
<dbReference type="PANTHER" id="PTHR34039:SF1">
    <property type="entry name" value="UPF0102 PROTEIN YRAN"/>
    <property type="match status" value="1"/>
</dbReference>
<dbReference type="NCBIfam" id="NF009150">
    <property type="entry name" value="PRK12497.1-3"/>
    <property type="match status" value="1"/>
</dbReference>
<dbReference type="PANTHER" id="PTHR34039">
    <property type="entry name" value="UPF0102 PROTEIN YRAN"/>
    <property type="match status" value="1"/>
</dbReference>
<evidence type="ECO:0000256" key="1">
    <source>
        <dbReference type="ARBA" id="ARBA00006738"/>
    </source>
</evidence>
<dbReference type="InParanoid" id="A0A4R6QIF3"/>
<proteinExistence type="inferred from homology"/>
<dbReference type="GO" id="GO:0003676">
    <property type="term" value="F:nucleic acid binding"/>
    <property type="evidence" value="ECO:0007669"/>
    <property type="project" value="InterPro"/>
</dbReference>
<dbReference type="EMBL" id="SNXS01000006">
    <property type="protein sequence ID" value="TDP62708.1"/>
    <property type="molecule type" value="Genomic_DNA"/>
</dbReference>
<name>A0A4R6QIF3_9BURK</name>
<dbReference type="Proteomes" id="UP000295361">
    <property type="component" value="Unassembled WGS sequence"/>
</dbReference>
<dbReference type="AlphaFoldDB" id="A0A4R6QIF3"/>
<protein>
    <recommendedName>
        <fullName evidence="2">UPF0102 protein DES47_1063</fullName>
    </recommendedName>
</protein>
<sequence length="127" mass="13772">MLKTGTSKETGDHAETLALRFLKRQGLSLVERNYRVARGPTARGGEVDLIVRAADGTLVFVEVRARASSSHGGAAASITATKRRRLIFAAQHYLLRWASPPPCRFDVIAVQGDVIEWLPAAFDAGRG</sequence>
<dbReference type="InterPro" id="IPR003509">
    <property type="entry name" value="UPF0102_YraN-like"/>
</dbReference>
<dbReference type="Pfam" id="PF02021">
    <property type="entry name" value="UPF0102"/>
    <property type="match status" value="1"/>
</dbReference>
<dbReference type="Gene3D" id="3.40.1350.10">
    <property type="match status" value="1"/>
</dbReference>
<comment type="similarity">
    <text evidence="1 2">Belongs to the UPF0102 family.</text>
</comment>
<organism evidence="3 4">
    <name type="scientific">Roseateles toxinivorans</name>
    <dbReference type="NCBI Taxonomy" id="270368"/>
    <lineage>
        <taxon>Bacteria</taxon>
        <taxon>Pseudomonadati</taxon>
        <taxon>Pseudomonadota</taxon>
        <taxon>Betaproteobacteria</taxon>
        <taxon>Burkholderiales</taxon>
        <taxon>Sphaerotilaceae</taxon>
        <taxon>Roseateles</taxon>
    </lineage>
</organism>
<keyword evidence="4" id="KW-1185">Reference proteome</keyword>
<dbReference type="OrthoDB" id="9794876at2"/>
<dbReference type="NCBIfam" id="TIGR00252">
    <property type="entry name" value="YraN family protein"/>
    <property type="match status" value="1"/>
</dbReference>
<evidence type="ECO:0000256" key="2">
    <source>
        <dbReference type="HAMAP-Rule" id="MF_00048"/>
    </source>
</evidence>
<dbReference type="InterPro" id="IPR011335">
    <property type="entry name" value="Restrct_endonuc-II-like"/>
</dbReference>
<dbReference type="InterPro" id="IPR011856">
    <property type="entry name" value="tRNA_endonuc-like_dom_sf"/>
</dbReference>
<gene>
    <name evidence="3" type="ORF">DES47_1063</name>
</gene>
<dbReference type="SUPFAM" id="SSF52980">
    <property type="entry name" value="Restriction endonuclease-like"/>
    <property type="match status" value="1"/>
</dbReference>
<evidence type="ECO:0000313" key="3">
    <source>
        <dbReference type="EMBL" id="TDP62708.1"/>
    </source>
</evidence>
<dbReference type="RefSeq" id="WP_133702742.1">
    <property type="nucleotide sequence ID" value="NZ_SNXS01000006.1"/>
</dbReference>
<reference evidence="3 4" key="1">
    <citation type="submission" date="2019-03" db="EMBL/GenBank/DDBJ databases">
        <title>Genomic Encyclopedia of Type Strains, Phase IV (KMG-IV): sequencing the most valuable type-strain genomes for metagenomic binning, comparative biology and taxonomic classification.</title>
        <authorList>
            <person name="Goeker M."/>
        </authorList>
    </citation>
    <scope>NUCLEOTIDE SEQUENCE [LARGE SCALE GENOMIC DNA]</scope>
    <source>
        <strain evidence="3 4">DSM 16998</strain>
    </source>
</reference>
<keyword evidence="3" id="KW-0378">Hydrolase</keyword>
<comment type="caution">
    <text evidence="3">The sequence shown here is derived from an EMBL/GenBank/DDBJ whole genome shotgun (WGS) entry which is preliminary data.</text>
</comment>
<dbReference type="HAMAP" id="MF_00048">
    <property type="entry name" value="UPF0102"/>
    <property type="match status" value="1"/>
</dbReference>
<keyword evidence="3" id="KW-0540">Nuclease</keyword>
<dbReference type="GO" id="GO:0004519">
    <property type="term" value="F:endonuclease activity"/>
    <property type="evidence" value="ECO:0007669"/>
    <property type="project" value="UniProtKB-KW"/>
</dbReference>
<accession>A0A4R6QIF3</accession>
<dbReference type="FunCoup" id="A0A4R6QIF3">
    <property type="interactions" value="286"/>
</dbReference>